<feature type="domain" description="OAR" evidence="17">
    <location>
        <begin position="277"/>
        <end position="290"/>
    </location>
</feature>
<keyword evidence="10" id="KW-0804">Transcription</keyword>
<sequence length="297" mass="33534">MEFLEEKFPLKSAGMKDFYLEPVLQSLESGHFFSKGSVKCSQGFGLSDRDEFVLSPYVVPKPEADSVHADLGTCCASPVSSDHRTQSTRADAEDAAEKCDSHVTSSKKRRHRTTFSSAQLDELEKVFQKTHYPDVYVREQLATRTELTEARVQVWFQNRRAKWRKRERYGQLHQNKPHFTPSYELLPRADTYSQIPNSLWSGPSVAPPVVSSCVLPRASPPCVSSYSPRSSSEHGYINFNQQNQFNFFSPDSLLSAPGPAAAHHAFDAKPEFERRSSSIAVLRMKAKEHAANITWTM</sequence>
<dbReference type="Pfam" id="PF00046">
    <property type="entry name" value="Homeodomain"/>
    <property type="match status" value="1"/>
</dbReference>
<dbReference type="GO" id="GO:0005634">
    <property type="term" value="C:nucleus"/>
    <property type="evidence" value="ECO:0007669"/>
    <property type="project" value="UniProtKB-SubCell"/>
</dbReference>
<dbReference type="InterPro" id="IPR017970">
    <property type="entry name" value="Homeobox_CS"/>
</dbReference>
<evidence type="ECO:0000313" key="18">
    <source>
        <dbReference type="Ensembl" id="ENSNMLP00000016320.1"/>
    </source>
</evidence>
<keyword evidence="6" id="KW-0805">Transcription regulation</keyword>
<accession>A0A8C6T4M7</accession>
<name>A0A8C6T4M7_9GOBI</name>
<evidence type="ECO:0000256" key="5">
    <source>
        <dbReference type="ARBA" id="ARBA00022491"/>
    </source>
</evidence>
<keyword evidence="7 13" id="KW-0238">DNA-binding</keyword>
<dbReference type="InterPro" id="IPR050649">
    <property type="entry name" value="Paired_Homeobox_TFs"/>
</dbReference>
<dbReference type="CDD" id="cd00086">
    <property type="entry name" value="homeodomain"/>
    <property type="match status" value="1"/>
</dbReference>
<evidence type="ECO:0000256" key="12">
    <source>
        <dbReference type="ARBA" id="ARBA00032590"/>
    </source>
</evidence>
<evidence type="ECO:0000256" key="2">
    <source>
        <dbReference type="ARBA" id="ARBA00005733"/>
    </source>
</evidence>
<keyword evidence="8 13" id="KW-0371">Homeobox</keyword>
<dbReference type="SUPFAM" id="SSF46689">
    <property type="entry name" value="Homeodomain-like"/>
    <property type="match status" value="1"/>
</dbReference>
<comment type="subcellular location">
    <subcellularLocation>
        <location evidence="1 13 14">Nucleus</location>
    </subcellularLocation>
</comment>
<evidence type="ECO:0000256" key="10">
    <source>
        <dbReference type="ARBA" id="ARBA00023163"/>
    </source>
</evidence>
<comment type="similarity">
    <text evidence="2">Belongs to the paired homeobox family.</text>
</comment>
<proteinExistence type="inferred from homology"/>
<evidence type="ECO:0000256" key="6">
    <source>
        <dbReference type="ARBA" id="ARBA00023015"/>
    </source>
</evidence>
<dbReference type="GO" id="GO:0000977">
    <property type="term" value="F:RNA polymerase II transcription regulatory region sequence-specific DNA binding"/>
    <property type="evidence" value="ECO:0007669"/>
    <property type="project" value="TreeGrafter"/>
</dbReference>
<dbReference type="GO" id="GO:0045892">
    <property type="term" value="P:negative regulation of DNA-templated transcription"/>
    <property type="evidence" value="ECO:0007669"/>
    <property type="project" value="TreeGrafter"/>
</dbReference>
<evidence type="ECO:0000259" key="16">
    <source>
        <dbReference type="PROSITE" id="PS50071"/>
    </source>
</evidence>
<dbReference type="Ensembl" id="ENSNMLT00000018334.1">
    <property type="protein sequence ID" value="ENSNMLP00000016320.1"/>
    <property type="gene ID" value="ENSNMLG00000010804.1"/>
</dbReference>
<keyword evidence="11 13" id="KW-0539">Nucleus</keyword>
<feature type="compositionally biased region" description="Basic and acidic residues" evidence="15">
    <location>
        <begin position="81"/>
        <end position="101"/>
    </location>
</feature>
<dbReference type="PANTHER" id="PTHR24329:SF359">
    <property type="entry name" value="ALX HOMEOBOX PROTEIN 1"/>
    <property type="match status" value="1"/>
</dbReference>
<reference evidence="18" key="2">
    <citation type="submission" date="2025-09" db="UniProtKB">
        <authorList>
            <consortium name="Ensembl"/>
        </authorList>
    </citation>
    <scope>IDENTIFICATION</scope>
</reference>
<dbReference type="PROSITE" id="PS50803">
    <property type="entry name" value="OAR"/>
    <property type="match status" value="1"/>
</dbReference>
<protein>
    <recommendedName>
        <fullName evidence="3">ALX homeobox protein 1</fullName>
    </recommendedName>
    <alternativeName>
        <fullName evidence="12">Cartilage homeoprotein 1</fullName>
    </alternativeName>
</protein>
<organism evidence="18 19">
    <name type="scientific">Neogobius melanostomus</name>
    <name type="common">round goby</name>
    <dbReference type="NCBI Taxonomy" id="47308"/>
    <lineage>
        <taxon>Eukaryota</taxon>
        <taxon>Metazoa</taxon>
        <taxon>Chordata</taxon>
        <taxon>Craniata</taxon>
        <taxon>Vertebrata</taxon>
        <taxon>Euteleostomi</taxon>
        <taxon>Actinopterygii</taxon>
        <taxon>Neopterygii</taxon>
        <taxon>Teleostei</taxon>
        <taxon>Neoteleostei</taxon>
        <taxon>Acanthomorphata</taxon>
        <taxon>Gobiaria</taxon>
        <taxon>Gobiiformes</taxon>
        <taxon>Gobioidei</taxon>
        <taxon>Gobiidae</taxon>
        <taxon>Benthophilinae</taxon>
        <taxon>Neogobiini</taxon>
        <taxon>Neogobius</taxon>
    </lineage>
</organism>
<keyword evidence="9" id="KW-0010">Activator</keyword>
<dbReference type="SMART" id="SM00389">
    <property type="entry name" value="HOX"/>
    <property type="match status" value="1"/>
</dbReference>
<dbReference type="FunFam" id="1.10.10.60:FF:000093">
    <property type="entry name" value="ALX homeobox protein 1"/>
    <property type="match status" value="1"/>
</dbReference>
<evidence type="ECO:0000256" key="15">
    <source>
        <dbReference type="SAM" id="MobiDB-lite"/>
    </source>
</evidence>
<feature type="region of interest" description="Disordered" evidence="15">
    <location>
        <begin position="78"/>
        <end position="105"/>
    </location>
</feature>
<evidence type="ECO:0000256" key="11">
    <source>
        <dbReference type="ARBA" id="ARBA00023242"/>
    </source>
</evidence>
<dbReference type="PROSITE" id="PS00027">
    <property type="entry name" value="HOMEOBOX_1"/>
    <property type="match status" value="1"/>
</dbReference>
<evidence type="ECO:0000256" key="7">
    <source>
        <dbReference type="ARBA" id="ARBA00023125"/>
    </source>
</evidence>
<dbReference type="Pfam" id="PF03826">
    <property type="entry name" value="OAR"/>
    <property type="match status" value="1"/>
</dbReference>
<evidence type="ECO:0000256" key="4">
    <source>
        <dbReference type="ARBA" id="ARBA00022473"/>
    </source>
</evidence>
<dbReference type="GO" id="GO:0048704">
    <property type="term" value="P:embryonic skeletal system morphogenesis"/>
    <property type="evidence" value="ECO:0007669"/>
    <property type="project" value="TreeGrafter"/>
</dbReference>
<evidence type="ECO:0000256" key="13">
    <source>
        <dbReference type="PROSITE-ProRule" id="PRU00108"/>
    </source>
</evidence>
<evidence type="ECO:0000256" key="14">
    <source>
        <dbReference type="RuleBase" id="RU000682"/>
    </source>
</evidence>
<dbReference type="Gene3D" id="1.10.10.60">
    <property type="entry name" value="Homeodomain-like"/>
    <property type="match status" value="1"/>
</dbReference>
<dbReference type="AlphaFoldDB" id="A0A8C6T4M7"/>
<dbReference type="GO" id="GO:0001228">
    <property type="term" value="F:DNA-binding transcription activator activity, RNA polymerase II-specific"/>
    <property type="evidence" value="ECO:0007669"/>
    <property type="project" value="TreeGrafter"/>
</dbReference>
<evidence type="ECO:0000313" key="19">
    <source>
        <dbReference type="Proteomes" id="UP000694523"/>
    </source>
</evidence>
<keyword evidence="5" id="KW-0678">Repressor</keyword>
<feature type="DNA-binding region" description="Homeobox" evidence="13">
    <location>
        <begin position="108"/>
        <end position="167"/>
    </location>
</feature>
<dbReference type="PANTHER" id="PTHR24329">
    <property type="entry name" value="HOMEOBOX PROTEIN ARISTALESS"/>
    <property type="match status" value="1"/>
</dbReference>
<evidence type="ECO:0000256" key="8">
    <source>
        <dbReference type="ARBA" id="ARBA00023155"/>
    </source>
</evidence>
<dbReference type="Proteomes" id="UP000694523">
    <property type="component" value="Unplaced"/>
</dbReference>
<evidence type="ECO:0000256" key="3">
    <source>
        <dbReference type="ARBA" id="ARBA00014029"/>
    </source>
</evidence>
<keyword evidence="4" id="KW-0217">Developmental protein</keyword>
<feature type="domain" description="Homeobox" evidence="16">
    <location>
        <begin position="106"/>
        <end position="166"/>
    </location>
</feature>
<dbReference type="InterPro" id="IPR003654">
    <property type="entry name" value="OAR_dom"/>
</dbReference>
<dbReference type="InterPro" id="IPR001356">
    <property type="entry name" value="HD"/>
</dbReference>
<evidence type="ECO:0000256" key="9">
    <source>
        <dbReference type="ARBA" id="ARBA00023159"/>
    </source>
</evidence>
<evidence type="ECO:0000256" key="1">
    <source>
        <dbReference type="ARBA" id="ARBA00004123"/>
    </source>
</evidence>
<reference evidence="18" key="1">
    <citation type="submission" date="2025-08" db="UniProtKB">
        <authorList>
            <consortium name="Ensembl"/>
        </authorList>
    </citation>
    <scope>IDENTIFICATION</scope>
</reference>
<dbReference type="InterPro" id="IPR009057">
    <property type="entry name" value="Homeodomain-like_sf"/>
</dbReference>
<keyword evidence="19" id="KW-1185">Reference proteome</keyword>
<dbReference type="PROSITE" id="PS50071">
    <property type="entry name" value="HOMEOBOX_2"/>
    <property type="match status" value="1"/>
</dbReference>
<evidence type="ECO:0000259" key="17">
    <source>
        <dbReference type="PROSITE" id="PS50803"/>
    </source>
</evidence>